<accession>A0AAD4WL55</accession>
<dbReference type="EMBL" id="JAJFAZ020000002">
    <property type="protein sequence ID" value="KAI5345131.1"/>
    <property type="molecule type" value="Genomic_DNA"/>
</dbReference>
<dbReference type="InterPro" id="IPR021109">
    <property type="entry name" value="Peptidase_aspartic_dom_sf"/>
</dbReference>
<dbReference type="Proteomes" id="UP001054821">
    <property type="component" value="Chromosome 2"/>
</dbReference>
<dbReference type="Pfam" id="PF03732">
    <property type="entry name" value="Retrotrans_gag"/>
    <property type="match status" value="1"/>
</dbReference>
<keyword evidence="3" id="KW-1185">Reference proteome</keyword>
<evidence type="ECO:0000259" key="1">
    <source>
        <dbReference type="Pfam" id="PF03732"/>
    </source>
</evidence>
<protein>
    <recommendedName>
        <fullName evidence="1">Retrotransposon gag domain-containing protein</fullName>
    </recommendedName>
</protein>
<evidence type="ECO:0000313" key="2">
    <source>
        <dbReference type="EMBL" id="KAI5345131.1"/>
    </source>
</evidence>
<comment type="caution">
    <text evidence="2">The sequence shown here is derived from an EMBL/GenBank/DDBJ whole genome shotgun (WGS) entry which is preliminary data.</text>
</comment>
<reference evidence="2 3" key="1">
    <citation type="journal article" date="2022" name="G3 (Bethesda)">
        <title>Whole-genome sequence and methylome profiling of the almond [Prunus dulcis (Mill.) D.A. Webb] cultivar 'Nonpareil'.</title>
        <authorList>
            <person name="D'Amico-Willman K.M."/>
            <person name="Ouma W.Z."/>
            <person name="Meulia T."/>
            <person name="Sideli G.M."/>
            <person name="Gradziel T.M."/>
            <person name="Fresnedo-Ramirez J."/>
        </authorList>
    </citation>
    <scope>NUCLEOTIDE SEQUENCE [LARGE SCALE GENOMIC DNA]</scope>
    <source>
        <strain evidence="2">Clone GOH B32 T37-40</strain>
    </source>
</reference>
<dbReference type="PANTHER" id="PTHR33223">
    <property type="entry name" value="CCHC-TYPE DOMAIN-CONTAINING PROTEIN"/>
    <property type="match status" value="1"/>
</dbReference>
<dbReference type="CDD" id="cd00303">
    <property type="entry name" value="retropepsin_like"/>
    <property type="match status" value="1"/>
</dbReference>
<proteinExistence type="predicted"/>
<evidence type="ECO:0000313" key="3">
    <source>
        <dbReference type="Proteomes" id="UP001054821"/>
    </source>
</evidence>
<feature type="domain" description="Retrotransposon gag" evidence="1">
    <location>
        <begin position="121"/>
        <end position="214"/>
    </location>
</feature>
<gene>
    <name evidence="2" type="ORF">L3X38_013008</name>
</gene>
<organism evidence="2 3">
    <name type="scientific">Prunus dulcis</name>
    <name type="common">Almond</name>
    <name type="synonym">Amygdalus dulcis</name>
    <dbReference type="NCBI Taxonomy" id="3755"/>
    <lineage>
        <taxon>Eukaryota</taxon>
        <taxon>Viridiplantae</taxon>
        <taxon>Streptophyta</taxon>
        <taxon>Embryophyta</taxon>
        <taxon>Tracheophyta</taxon>
        <taxon>Spermatophyta</taxon>
        <taxon>Magnoliopsida</taxon>
        <taxon>eudicotyledons</taxon>
        <taxon>Gunneridae</taxon>
        <taxon>Pentapetalae</taxon>
        <taxon>rosids</taxon>
        <taxon>fabids</taxon>
        <taxon>Rosales</taxon>
        <taxon>Rosaceae</taxon>
        <taxon>Amygdaloideae</taxon>
        <taxon>Amygdaleae</taxon>
        <taxon>Prunus</taxon>
    </lineage>
</organism>
<name>A0AAD4WL55_PRUDU</name>
<dbReference type="Gene3D" id="2.40.70.10">
    <property type="entry name" value="Acid Proteases"/>
    <property type="match status" value="1"/>
</dbReference>
<dbReference type="InterPro" id="IPR005162">
    <property type="entry name" value="Retrotrans_gag_dom"/>
</dbReference>
<dbReference type="PANTHER" id="PTHR33223:SF11">
    <property type="entry name" value="ELEMENT PROTEIN, PUTATIVE-RELATED"/>
    <property type="match status" value="1"/>
</dbReference>
<dbReference type="AlphaFoldDB" id="A0AAD4WL55"/>
<sequence length="685" mass="76570">MIFGRRSQSLVLVPLDPEIERTLHKLNKLKRGKNTILEKPSPMAEEAKPVRDYDVPSVVASPSNIRRPTFEIIPAIISMIQQSSIFCGLPQEELNSHISNFLEICDTFKCNGATNDVVRLRLFPFSLKEKAKSWLNSQPPNSITTWDYLAKKFLAKFFPPAKTAKLSNDIMSFAQNDMEPFYEAWDRYKDMLRKCPHHALPTWMQVQAFYNGLNNTSKTTIDAAAGGALMGKTETEAYNLLEEMASNNYQWPSERSTPKKARIHEIDAISALTAQISTMSKQLSTLNVNAIQSTNLSCEFYAGPHHGNECGASPFTSPSEQVNQVSDFNRQRNNPYSNTYNPGWKNHPNFSWSNNQNVQGPPPGFTPQEKKHGLDDIITQLAGNVNTLSVNTNQFMSKTETTLQYQATSIRNLEVQMGQLANVLTGRVNGALPSQTEINPKNQEHAKEITLRNGRPIKTAVDLDEEKNIQQQTAETTEITNVPSSSSITAGTAAQLDEISPEIEHAIVEKLSQPAALVKPYVPPIPFPQRLRKNKVDAQFSKFLDIFKKLQINIPFADALEQMPSYAKFMKDIISKKRKLGEHEIVKLSEECSAILQRKLPPKLKDLGSFTIPCTIGTIYFEKALCDLGSSINLMPSSVAKHIGLGVINPTTVSLQMVDMSITYPRGIIEDVLVKVDKLIFPADF</sequence>